<dbReference type="GO" id="GO:0000151">
    <property type="term" value="C:ubiquitin ligase complex"/>
    <property type="evidence" value="ECO:0007669"/>
    <property type="project" value="TreeGrafter"/>
</dbReference>
<dbReference type="Gene3D" id="1.10.238.10">
    <property type="entry name" value="EF-hand"/>
    <property type="match status" value="1"/>
</dbReference>
<dbReference type="Pfam" id="PF03556">
    <property type="entry name" value="Cullin_binding"/>
    <property type="match status" value="1"/>
</dbReference>
<protein>
    <recommendedName>
        <fullName evidence="1">Defective in cullin neddylation protein</fullName>
    </recommendedName>
</protein>
<dbReference type="GO" id="GO:0045116">
    <property type="term" value="P:protein neddylation"/>
    <property type="evidence" value="ECO:0007669"/>
    <property type="project" value="TreeGrafter"/>
</dbReference>
<keyword evidence="5" id="KW-1185">Reference proteome</keyword>
<comment type="function">
    <text evidence="1">Neddylation of cullins play an essential role in the regulation of SCF-type complexes activity.</text>
</comment>
<feature type="region of interest" description="Disordered" evidence="2">
    <location>
        <begin position="1"/>
        <end position="42"/>
    </location>
</feature>
<proteinExistence type="predicted"/>
<dbReference type="GO" id="GO:0097602">
    <property type="term" value="F:cullin family protein binding"/>
    <property type="evidence" value="ECO:0007669"/>
    <property type="project" value="TreeGrafter"/>
</dbReference>
<sequence length="261" mass="29604">MPKRKSAPTKTMTTAVRSKKAKLQSVEHYSGSSNSGPSPVQQNLKKLFDKYRDDPTNEPDRIGLEGTMGYFEALGIGLDDVIFLAMFDLLDAPEMGVLTRESFVNNWSNVSTPSNPCDNEKSQKLYIETLRQKLKSDPAYFRQVYKGSFTYAKPAGQRVVPLEDSFAFWDMFFGGGKGGIQWNSPTTKWYDLWREYYEGKNKRPVNKDLWNQVAELVAKTREEGGETLGWWSEDGAWPTAVDEFVAFVKEKREKGGAMDTT</sequence>
<dbReference type="PROSITE" id="PS51229">
    <property type="entry name" value="DCUN1"/>
    <property type="match status" value="1"/>
</dbReference>
<dbReference type="EMBL" id="JAVRRJ010000004">
    <property type="protein sequence ID" value="KAK5085796.1"/>
    <property type="molecule type" value="Genomic_DNA"/>
</dbReference>
<dbReference type="GO" id="GO:0016874">
    <property type="term" value="F:ligase activity"/>
    <property type="evidence" value="ECO:0007669"/>
    <property type="project" value="UniProtKB-KW"/>
</dbReference>
<dbReference type="InterPro" id="IPR014764">
    <property type="entry name" value="DCN-prot"/>
</dbReference>
<gene>
    <name evidence="4" type="primary">DCN1</name>
    <name evidence="4" type="ORF">LTR05_005084</name>
</gene>
<dbReference type="GO" id="GO:0032182">
    <property type="term" value="F:ubiquitin-like protein binding"/>
    <property type="evidence" value="ECO:0007669"/>
    <property type="project" value="TreeGrafter"/>
</dbReference>
<name>A0AAN7Y6U5_9EURO</name>
<dbReference type="InterPro" id="IPR011992">
    <property type="entry name" value="EF-hand-dom_pair"/>
</dbReference>
<feature type="compositionally biased region" description="Polar residues" evidence="2">
    <location>
        <begin position="30"/>
        <end position="42"/>
    </location>
</feature>
<keyword evidence="4" id="KW-0436">Ligase</keyword>
<evidence type="ECO:0000259" key="3">
    <source>
        <dbReference type="PROSITE" id="PS51229"/>
    </source>
</evidence>
<evidence type="ECO:0000256" key="1">
    <source>
        <dbReference type="RuleBase" id="RU410713"/>
    </source>
</evidence>
<dbReference type="PANTHER" id="PTHR12281">
    <property type="entry name" value="RP42 RELATED"/>
    <property type="match status" value="1"/>
</dbReference>
<dbReference type="Proteomes" id="UP001309876">
    <property type="component" value="Unassembled WGS sequence"/>
</dbReference>
<dbReference type="GO" id="GO:0031624">
    <property type="term" value="F:ubiquitin conjugating enzyme binding"/>
    <property type="evidence" value="ECO:0007669"/>
    <property type="project" value="TreeGrafter"/>
</dbReference>
<dbReference type="AlphaFoldDB" id="A0AAN7Y6U5"/>
<dbReference type="InterPro" id="IPR042460">
    <property type="entry name" value="DCN1-like_PONY"/>
</dbReference>
<dbReference type="SUPFAM" id="SSF47473">
    <property type="entry name" value="EF-hand"/>
    <property type="match status" value="1"/>
</dbReference>
<organism evidence="4 5">
    <name type="scientific">Lithohypha guttulata</name>
    <dbReference type="NCBI Taxonomy" id="1690604"/>
    <lineage>
        <taxon>Eukaryota</taxon>
        <taxon>Fungi</taxon>
        <taxon>Dikarya</taxon>
        <taxon>Ascomycota</taxon>
        <taxon>Pezizomycotina</taxon>
        <taxon>Eurotiomycetes</taxon>
        <taxon>Chaetothyriomycetidae</taxon>
        <taxon>Chaetothyriales</taxon>
        <taxon>Trichomeriaceae</taxon>
        <taxon>Lithohypha</taxon>
    </lineage>
</organism>
<accession>A0AAN7Y6U5</accession>
<evidence type="ECO:0000256" key="2">
    <source>
        <dbReference type="SAM" id="MobiDB-lite"/>
    </source>
</evidence>
<dbReference type="Gene3D" id="1.10.238.200">
    <property type="entry name" value="Cullin, PONY binding domain"/>
    <property type="match status" value="1"/>
</dbReference>
<evidence type="ECO:0000313" key="5">
    <source>
        <dbReference type="Proteomes" id="UP001309876"/>
    </source>
</evidence>
<feature type="domain" description="DCUN1" evidence="3">
    <location>
        <begin position="39"/>
        <end position="249"/>
    </location>
</feature>
<evidence type="ECO:0000313" key="4">
    <source>
        <dbReference type="EMBL" id="KAK5085796.1"/>
    </source>
</evidence>
<dbReference type="PANTHER" id="PTHR12281:SF31">
    <property type="entry name" value="DCN1-LIKE PROTEIN 3"/>
    <property type="match status" value="1"/>
</dbReference>
<reference evidence="4 5" key="1">
    <citation type="submission" date="2023-08" db="EMBL/GenBank/DDBJ databases">
        <title>Black Yeasts Isolated from many extreme environments.</title>
        <authorList>
            <person name="Coleine C."/>
            <person name="Stajich J.E."/>
            <person name="Selbmann L."/>
        </authorList>
    </citation>
    <scope>NUCLEOTIDE SEQUENCE [LARGE SCALE GENOMIC DNA]</scope>
    <source>
        <strain evidence="4 5">CCFEE 5910</strain>
    </source>
</reference>
<comment type="caution">
    <text evidence="4">The sequence shown here is derived from an EMBL/GenBank/DDBJ whole genome shotgun (WGS) entry which is preliminary data.</text>
</comment>
<dbReference type="InterPro" id="IPR005176">
    <property type="entry name" value="PONY_dom"/>
</dbReference>